<gene>
    <name evidence="2" type="ORF">COCSADRAFT_33222</name>
</gene>
<feature type="compositionally biased region" description="Low complexity" evidence="1">
    <location>
        <begin position="11"/>
        <end position="32"/>
    </location>
</feature>
<dbReference type="KEGG" id="bsc:COCSADRAFT_33222"/>
<organism evidence="2 3">
    <name type="scientific">Cochliobolus sativus (strain ND90Pr / ATCC 201652)</name>
    <name type="common">Common root rot and spot blotch fungus</name>
    <name type="synonym">Bipolaris sorokiniana</name>
    <dbReference type="NCBI Taxonomy" id="665912"/>
    <lineage>
        <taxon>Eukaryota</taxon>
        <taxon>Fungi</taxon>
        <taxon>Dikarya</taxon>
        <taxon>Ascomycota</taxon>
        <taxon>Pezizomycotina</taxon>
        <taxon>Dothideomycetes</taxon>
        <taxon>Pleosporomycetidae</taxon>
        <taxon>Pleosporales</taxon>
        <taxon>Pleosporineae</taxon>
        <taxon>Pleosporaceae</taxon>
        <taxon>Bipolaris</taxon>
    </lineage>
</organism>
<reference evidence="2 3" key="1">
    <citation type="journal article" date="2012" name="PLoS Pathog.">
        <title>Diverse lifestyles and strategies of plant pathogenesis encoded in the genomes of eighteen Dothideomycetes fungi.</title>
        <authorList>
            <person name="Ohm R.A."/>
            <person name="Feau N."/>
            <person name="Henrissat B."/>
            <person name="Schoch C.L."/>
            <person name="Horwitz B.A."/>
            <person name="Barry K.W."/>
            <person name="Condon B.J."/>
            <person name="Copeland A.C."/>
            <person name="Dhillon B."/>
            <person name="Glaser F."/>
            <person name="Hesse C.N."/>
            <person name="Kosti I."/>
            <person name="LaButti K."/>
            <person name="Lindquist E.A."/>
            <person name="Lucas S."/>
            <person name="Salamov A.A."/>
            <person name="Bradshaw R.E."/>
            <person name="Ciuffetti L."/>
            <person name="Hamelin R.C."/>
            <person name="Kema G.H.J."/>
            <person name="Lawrence C."/>
            <person name="Scott J.A."/>
            <person name="Spatafora J.W."/>
            <person name="Turgeon B.G."/>
            <person name="de Wit P.J.G.M."/>
            <person name="Zhong S."/>
            <person name="Goodwin S.B."/>
            <person name="Grigoriev I.V."/>
        </authorList>
    </citation>
    <scope>NUCLEOTIDE SEQUENCE [LARGE SCALE GENOMIC DNA]</scope>
    <source>
        <strain evidence="3">ND90Pr / ATCC 201652</strain>
    </source>
</reference>
<name>M2RNS0_COCSN</name>
<protein>
    <submittedName>
        <fullName evidence="2">Uncharacterized protein</fullName>
    </submittedName>
</protein>
<evidence type="ECO:0000256" key="1">
    <source>
        <dbReference type="SAM" id="MobiDB-lite"/>
    </source>
</evidence>
<dbReference type="Proteomes" id="UP000016934">
    <property type="component" value="Unassembled WGS sequence"/>
</dbReference>
<evidence type="ECO:0000313" key="3">
    <source>
        <dbReference type="Proteomes" id="UP000016934"/>
    </source>
</evidence>
<dbReference type="OrthoDB" id="3800213at2759"/>
<reference evidence="3" key="2">
    <citation type="journal article" date="2013" name="PLoS Genet.">
        <title>Comparative genome structure, secondary metabolite, and effector coding capacity across Cochliobolus pathogens.</title>
        <authorList>
            <person name="Condon B.J."/>
            <person name="Leng Y."/>
            <person name="Wu D."/>
            <person name="Bushley K.E."/>
            <person name="Ohm R.A."/>
            <person name="Otillar R."/>
            <person name="Martin J."/>
            <person name="Schackwitz W."/>
            <person name="Grimwood J."/>
            <person name="MohdZainudin N."/>
            <person name="Xue C."/>
            <person name="Wang R."/>
            <person name="Manning V.A."/>
            <person name="Dhillon B."/>
            <person name="Tu Z.J."/>
            <person name="Steffenson B.J."/>
            <person name="Salamov A."/>
            <person name="Sun H."/>
            <person name="Lowry S."/>
            <person name="LaButti K."/>
            <person name="Han J."/>
            <person name="Copeland A."/>
            <person name="Lindquist E."/>
            <person name="Barry K."/>
            <person name="Schmutz J."/>
            <person name="Baker S.E."/>
            <person name="Ciuffetti L.M."/>
            <person name="Grigoriev I.V."/>
            <person name="Zhong S."/>
            <person name="Turgeon B.G."/>
        </authorList>
    </citation>
    <scope>NUCLEOTIDE SEQUENCE [LARGE SCALE GENOMIC DNA]</scope>
    <source>
        <strain evidence="3">ND90Pr / ATCC 201652</strain>
    </source>
</reference>
<evidence type="ECO:0000313" key="2">
    <source>
        <dbReference type="EMBL" id="EMD68279.1"/>
    </source>
</evidence>
<proteinExistence type="predicted"/>
<dbReference type="AlphaFoldDB" id="M2RNS0"/>
<sequence>MNNSPLTTVIEETSSAGTTTTTQEPSSTPPGSVQQGIELGDTDDWHCSDFLHCLGAGDPEGIIQCDVATQQVCPGLAAANLNTPNSYVNDGVHAGEDRTRTCGNCRLHEGHPLFPNRLALINSYSNVDLGSGIRSQLCRSCIYDEVELYWLRQGTLNPMNARSSQHIRQWPAANGYQNLCMCEGWTVDTPAIDCCHACRDRLFFELCFNPFQMTEDVLHSCVQPVIKGARLYVNQDHGRSMRVSAATILRRRDQGIGRMCPCGNKPKRPSVPEYITYCMACSGVRIVPNFLPRDLRQGPVMARYERRQSLRNSGFKRTKGPGAARRHPTYRVNIERAWMTPDPEIGGT</sequence>
<dbReference type="OMA" id="VELYWLR"/>
<keyword evidence="3" id="KW-1185">Reference proteome</keyword>
<dbReference type="HOGENOM" id="CLU_796949_0_0_1"/>
<dbReference type="EMBL" id="KB445638">
    <property type="protein sequence ID" value="EMD68279.1"/>
    <property type="molecule type" value="Genomic_DNA"/>
</dbReference>
<dbReference type="GeneID" id="19137095"/>
<accession>M2RNS0</accession>
<feature type="region of interest" description="Disordered" evidence="1">
    <location>
        <begin position="1"/>
        <end position="36"/>
    </location>
</feature>
<dbReference type="RefSeq" id="XP_007695484.1">
    <property type="nucleotide sequence ID" value="XM_007697294.1"/>
</dbReference>